<keyword evidence="14" id="KW-1185">Reference proteome</keyword>
<evidence type="ECO:0000256" key="2">
    <source>
        <dbReference type="ARBA" id="ARBA00007979"/>
    </source>
</evidence>
<evidence type="ECO:0000313" key="14">
    <source>
        <dbReference type="Proteomes" id="UP000694871"/>
    </source>
</evidence>
<keyword evidence="5" id="KW-0805">Transcription regulation</keyword>
<keyword evidence="10" id="KW-0131">Cell cycle</keyword>
<evidence type="ECO:0000256" key="3">
    <source>
        <dbReference type="ARBA" id="ARBA00018222"/>
    </source>
</evidence>
<sequence>MQSRGGGGGRRAFDSLCPNRVQDLAERLAKKPAGKVEKKIRIQQHLTDQLDFQAISSRESTLPSSDKSGGWFIIAPYCFTSVMAVQACPRHYPAWPVDFQSPCFQVEPDFDFQEFRDVVDSFISDPSSLMPPLLDSAVFPVDDGRPFSPGIPLPAQEDPLSQMNVDNISSAEQYWKDLADHNQKALGDALVENNQLQVTLTQKQEEIASLKERNIQLKELASQAKQLASVLDKLIIPQCKDSTDVSVTNGPNKRSLLQMTNNEQEDDTEVNEILREISDKCNLALQSIDENRGPKRPRGESGTVHMYGAFHGLQTHNSCSSLDMSGSDLEEGVSFRTSIKEHCNIRTLAFPQGNAFTFRTATGGYKFRWVPS</sequence>
<dbReference type="InterPro" id="IPR022786">
    <property type="entry name" value="Geminin/Multicilin"/>
</dbReference>
<evidence type="ECO:0000256" key="1">
    <source>
        <dbReference type="ARBA" id="ARBA00004123"/>
    </source>
</evidence>
<evidence type="ECO:0000256" key="5">
    <source>
        <dbReference type="ARBA" id="ARBA00023015"/>
    </source>
</evidence>
<keyword evidence="8" id="KW-0804">Transcription</keyword>
<gene>
    <name evidence="15" type="primary">MCIDAS</name>
</gene>
<dbReference type="CDD" id="cd22590">
    <property type="entry name" value="McIdas_CC"/>
    <property type="match status" value="1"/>
</dbReference>
<dbReference type="Proteomes" id="UP000694871">
    <property type="component" value="Unplaced"/>
</dbReference>
<evidence type="ECO:0000256" key="4">
    <source>
        <dbReference type="ARBA" id="ARBA00022794"/>
    </source>
</evidence>
<evidence type="ECO:0000256" key="6">
    <source>
        <dbReference type="ARBA" id="ARBA00023054"/>
    </source>
</evidence>
<dbReference type="RefSeq" id="XP_015278701.1">
    <property type="nucleotide sequence ID" value="XM_015423215.1"/>
</dbReference>
<evidence type="ECO:0000256" key="13">
    <source>
        <dbReference type="SAM" id="Coils"/>
    </source>
</evidence>
<dbReference type="PANTHER" id="PTHR13372">
    <property type="entry name" value="GEMININ"/>
    <property type="match status" value="1"/>
</dbReference>
<keyword evidence="7" id="KW-0010">Activator</keyword>
<feature type="coiled-coil region" evidence="13">
    <location>
        <begin position="193"/>
        <end position="227"/>
    </location>
</feature>
<reference evidence="15" key="1">
    <citation type="submission" date="2025-08" db="UniProtKB">
        <authorList>
            <consortium name="RefSeq"/>
        </authorList>
    </citation>
    <scope>IDENTIFICATION</scope>
</reference>
<keyword evidence="9" id="KW-0539">Nucleus</keyword>
<evidence type="ECO:0000256" key="11">
    <source>
        <dbReference type="ARBA" id="ARBA00031136"/>
    </source>
</evidence>
<evidence type="ECO:0000256" key="8">
    <source>
        <dbReference type="ARBA" id="ARBA00023163"/>
    </source>
</evidence>
<keyword evidence="4" id="KW-0970">Cilium biogenesis/degradation</keyword>
<dbReference type="Pfam" id="PF07412">
    <property type="entry name" value="Geminin"/>
    <property type="match status" value="1"/>
</dbReference>
<evidence type="ECO:0000256" key="12">
    <source>
        <dbReference type="ARBA" id="ARBA00033197"/>
    </source>
</evidence>
<proteinExistence type="inferred from homology"/>
<dbReference type="PANTHER" id="PTHR13372:SF3">
    <property type="entry name" value="MULTICILIN"/>
    <property type="match status" value="1"/>
</dbReference>
<evidence type="ECO:0000256" key="9">
    <source>
        <dbReference type="ARBA" id="ARBA00023242"/>
    </source>
</evidence>
<evidence type="ECO:0000256" key="7">
    <source>
        <dbReference type="ARBA" id="ARBA00023159"/>
    </source>
</evidence>
<name>A0ABM1KYB4_GEKJA</name>
<keyword evidence="6 13" id="KW-0175">Coiled coil</keyword>
<dbReference type="Gene3D" id="1.20.5.1180">
    <property type="entry name" value="Geminin coiled-coil domain"/>
    <property type="match status" value="1"/>
</dbReference>
<dbReference type="SUPFAM" id="SSF111469">
    <property type="entry name" value="Geminin coiled-coil domain"/>
    <property type="match status" value="1"/>
</dbReference>
<accession>A0ABM1KYB4</accession>
<protein>
    <recommendedName>
        <fullName evidence="3">Multicilin</fullName>
    </recommendedName>
    <alternativeName>
        <fullName evidence="11">Multiciliate differentiation and DNA synthesis-associated cell cycle protein</fullName>
    </alternativeName>
    <alternativeName>
        <fullName evidence="12">Protein Idas</fullName>
    </alternativeName>
</protein>
<evidence type="ECO:0000313" key="15">
    <source>
        <dbReference type="RefSeq" id="XP_015278701.1"/>
    </source>
</evidence>
<organism evidence="14 15">
    <name type="scientific">Gekko japonicus</name>
    <name type="common">Schlegel's Japanese gecko</name>
    <dbReference type="NCBI Taxonomy" id="146911"/>
    <lineage>
        <taxon>Eukaryota</taxon>
        <taxon>Metazoa</taxon>
        <taxon>Chordata</taxon>
        <taxon>Craniata</taxon>
        <taxon>Vertebrata</taxon>
        <taxon>Euteleostomi</taxon>
        <taxon>Lepidosauria</taxon>
        <taxon>Squamata</taxon>
        <taxon>Bifurcata</taxon>
        <taxon>Gekkota</taxon>
        <taxon>Gekkonidae</taxon>
        <taxon>Gekkoninae</taxon>
        <taxon>Gekko</taxon>
    </lineage>
</organism>
<comment type="subcellular location">
    <subcellularLocation>
        <location evidence="1">Nucleus</location>
    </subcellularLocation>
</comment>
<dbReference type="GeneID" id="107120499"/>
<evidence type="ECO:0000256" key="10">
    <source>
        <dbReference type="ARBA" id="ARBA00023306"/>
    </source>
</evidence>
<comment type="similarity">
    <text evidence="2">Belongs to the geminin family.</text>
</comment>